<evidence type="ECO:0000259" key="3">
    <source>
        <dbReference type="Pfam" id="PF00881"/>
    </source>
</evidence>
<protein>
    <submittedName>
        <fullName evidence="4">Nitroreductase</fullName>
    </submittedName>
</protein>
<dbReference type="RefSeq" id="WP_142586701.1">
    <property type="nucleotide sequence ID" value="NZ_CABFWE030000001.1"/>
</dbReference>
<dbReference type="Proteomes" id="UP000601041">
    <property type="component" value="Unassembled WGS sequence"/>
</dbReference>
<evidence type="ECO:0000256" key="2">
    <source>
        <dbReference type="ARBA" id="ARBA00023002"/>
    </source>
</evidence>
<sequence length="199" mass="22449">MTQSNNRQSEHPVDAFFLDRWSPRAFTGEAMSRDGLLTILDAGHWAPSSGNNQPWRFIYALRETASWPVLLDILSPGNQRWAQNASALIIFVSRTYRISKDGERKLAYTHSFDTGSAWFSIACQSMKLGYHAHGMEGMDREKAVRVLSIPDGYRVEAACAIGRLAAKETLPDDLREREVQSQRKPLSEVAFEGRFVGQE</sequence>
<dbReference type="InterPro" id="IPR029479">
    <property type="entry name" value="Nitroreductase"/>
</dbReference>
<dbReference type="InterPro" id="IPR000415">
    <property type="entry name" value="Nitroreductase-like"/>
</dbReference>
<reference evidence="4 5" key="1">
    <citation type="submission" date="2020-11" db="EMBL/GenBank/DDBJ databases">
        <authorList>
            <person name="Lassalle F."/>
        </authorList>
    </citation>
    <scope>NUCLEOTIDE SEQUENCE [LARGE SCALE GENOMIC DNA]</scope>
    <source>
        <strain evidence="4 5">AB21</strain>
    </source>
</reference>
<keyword evidence="5" id="KW-1185">Reference proteome</keyword>
<evidence type="ECO:0000313" key="5">
    <source>
        <dbReference type="Proteomes" id="UP000601041"/>
    </source>
</evidence>
<comment type="caution">
    <text evidence="4">The sequence shown here is derived from an EMBL/GenBank/DDBJ whole genome shotgun (WGS) entry which is preliminary data.</text>
</comment>
<organism evidence="4 5">
    <name type="scientific">Pseudorhizobium halotolerans</name>
    <dbReference type="NCBI Taxonomy" id="1233081"/>
    <lineage>
        <taxon>Bacteria</taxon>
        <taxon>Pseudomonadati</taxon>
        <taxon>Pseudomonadota</taxon>
        <taxon>Alphaproteobacteria</taxon>
        <taxon>Hyphomicrobiales</taxon>
        <taxon>Rhizobiaceae</taxon>
        <taxon>Rhizobium/Agrobacterium group</taxon>
        <taxon>Pseudorhizobium</taxon>
    </lineage>
</organism>
<accession>A0ABM8PEC5</accession>
<dbReference type="SUPFAM" id="SSF55469">
    <property type="entry name" value="FMN-dependent nitroreductase-like"/>
    <property type="match status" value="1"/>
</dbReference>
<evidence type="ECO:0000313" key="4">
    <source>
        <dbReference type="EMBL" id="CAD7024251.1"/>
    </source>
</evidence>
<proteinExistence type="inferred from homology"/>
<name>A0ABM8PEC5_9HYPH</name>
<dbReference type="EMBL" id="CABFWE030000001">
    <property type="protein sequence ID" value="CAD7024251.1"/>
    <property type="molecule type" value="Genomic_DNA"/>
</dbReference>
<dbReference type="CDD" id="cd02138">
    <property type="entry name" value="TdsD-like"/>
    <property type="match status" value="1"/>
</dbReference>
<comment type="similarity">
    <text evidence="1">Belongs to the nitroreductase family.</text>
</comment>
<dbReference type="PANTHER" id="PTHR43673">
    <property type="entry name" value="NAD(P)H NITROREDUCTASE YDGI-RELATED"/>
    <property type="match status" value="1"/>
</dbReference>
<dbReference type="Pfam" id="PF00881">
    <property type="entry name" value="Nitroreductase"/>
    <property type="match status" value="1"/>
</dbReference>
<dbReference type="Gene3D" id="3.40.109.10">
    <property type="entry name" value="NADH Oxidase"/>
    <property type="match status" value="1"/>
</dbReference>
<evidence type="ECO:0000256" key="1">
    <source>
        <dbReference type="ARBA" id="ARBA00007118"/>
    </source>
</evidence>
<gene>
    <name evidence="4" type="ORF">RHAB21_00465</name>
</gene>
<feature type="domain" description="Nitroreductase" evidence="3">
    <location>
        <begin position="19"/>
        <end position="60"/>
    </location>
</feature>
<dbReference type="PANTHER" id="PTHR43673:SF10">
    <property type="entry name" value="NADH DEHYDROGENASE_NAD(P)H NITROREDUCTASE XCC3605-RELATED"/>
    <property type="match status" value="1"/>
</dbReference>
<keyword evidence="2" id="KW-0560">Oxidoreductase</keyword>